<name>A0ABR4AVB6_9LECA</name>
<evidence type="ECO:0000313" key="2">
    <source>
        <dbReference type="Proteomes" id="UP001590951"/>
    </source>
</evidence>
<protein>
    <submittedName>
        <fullName evidence="1">Uncharacterized protein</fullName>
    </submittedName>
</protein>
<gene>
    <name evidence="1" type="ORF">ABVK25_010885</name>
</gene>
<proteinExistence type="predicted"/>
<evidence type="ECO:0000313" key="1">
    <source>
        <dbReference type="EMBL" id="KAL2048827.1"/>
    </source>
</evidence>
<accession>A0ABR4AVB6</accession>
<reference evidence="1 2" key="1">
    <citation type="submission" date="2024-09" db="EMBL/GenBank/DDBJ databases">
        <title>Rethinking Asexuality: The Enigmatic Case of Functional Sexual Genes in Lepraria (Stereocaulaceae).</title>
        <authorList>
            <person name="Doellman M."/>
            <person name="Sun Y."/>
            <person name="Barcenas-Pena A."/>
            <person name="Lumbsch H.T."/>
            <person name="Grewe F."/>
        </authorList>
    </citation>
    <scope>NUCLEOTIDE SEQUENCE [LARGE SCALE GENOMIC DNA]</scope>
    <source>
        <strain evidence="1 2">Grewe 0041</strain>
    </source>
</reference>
<keyword evidence="2" id="KW-1185">Reference proteome</keyword>
<comment type="caution">
    <text evidence="1">The sequence shown here is derived from an EMBL/GenBank/DDBJ whole genome shotgun (WGS) entry which is preliminary data.</text>
</comment>
<dbReference type="EMBL" id="JBHFEH010000078">
    <property type="protein sequence ID" value="KAL2048827.1"/>
    <property type="molecule type" value="Genomic_DNA"/>
</dbReference>
<organism evidence="1 2">
    <name type="scientific">Lepraria finkii</name>
    <dbReference type="NCBI Taxonomy" id="1340010"/>
    <lineage>
        <taxon>Eukaryota</taxon>
        <taxon>Fungi</taxon>
        <taxon>Dikarya</taxon>
        <taxon>Ascomycota</taxon>
        <taxon>Pezizomycotina</taxon>
        <taxon>Lecanoromycetes</taxon>
        <taxon>OSLEUM clade</taxon>
        <taxon>Lecanoromycetidae</taxon>
        <taxon>Lecanorales</taxon>
        <taxon>Lecanorineae</taxon>
        <taxon>Stereocaulaceae</taxon>
        <taxon>Lepraria</taxon>
    </lineage>
</organism>
<dbReference type="Proteomes" id="UP001590951">
    <property type="component" value="Unassembled WGS sequence"/>
</dbReference>
<sequence length="111" mass="11985">MHCRPRLCHGYGLDGCENVLGGLLRVERTLARRTKAVGVCTMSRLALMGRRSLVEAIGRGEERRGQVGSALMRSWGLDGGLVKFHFDKARSDSGGLRGALRGMAGVESMVV</sequence>